<dbReference type="InterPro" id="IPR002155">
    <property type="entry name" value="Thiolase"/>
</dbReference>
<dbReference type="PROSITE" id="PS00099">
    <property type="entry name" value="THIOLASE_3"/>
    <property type="match status" value="1"/>
</dbReference>
<evidence type="ECO:0000313" key="9">
    <source>
        <dbReference type="EMBL" id="KAK9703487.1"/>
    </source>
</evidence>
<dbReference type="Gene3D" id="3.40.47.10">
    <property type="match status" value="2"/>
</dbReference>
<evidence type="ECO:0000313" key="10">
    <source>
        <dbReference type="Proteomes" id="UP001458880"/>
    </source>
</evidence>
<dbReference type="NCBIfam" id="TIGR01930">
    <property type="entry name" value="AcCoA-C-Actrans"/>
    <property type="match status" value="1"/>
</dbReference>
<dbReference type="GO" id="GO:0003985">
    <property type="term" value="F:acetyl-CoA C-acetyltransferase activity"/>
    <property type="evidence" value="ECO:0007669"/>
    <property type="project" value="TreeGrafter"/>
</dbReference>
<dbReference type="InterPro" id="IPR020610">
    <property type="entry name" value="Thiolase_AS"/>
</dbReference>
<organism evidence="9 10">
    <name type="scientific">Popillia japonica</name>
    <name type="common">Japanese beetle</name>
    <dbReference type="NCBI Taxonomy" id="7064"/>
    <lineage>
        <taxon>Eukaryota</taxon>
        <taxon>Metazoa</taxon>
        <taxon>Ecdysozoa</taxon>
        <taxon>Arthropoda</taxon>
        <taxon>Hexapoda</taxon>
        <taxon>Insecta</taxon>
        <taxon>Pterygota</taxon>
        <taxon>Neoptera</taxon>
        <taxon>Endopterygota</taxon>
        <taxon>Coleoptera</taxon>
        <taxon>Polyphaga</taxon>
        <taxon>Scarabaeiformia</taxon>
        <taxon>Scarabaeidae</taxon>
        <taxon>Rutelinae</taxon>
        <taxon>Popillia</taxon>
    </lineage>
</organism>
<evidence type="ECO:0000259" key="7">
    <source>
        <dbReference type="Pfam" id="PF00108"/>
    </source>
</evidence>
<dbReference type="PIRSF" id="PIRSF000429">
    <property type="entry name" value="Ac-CoA_Ac_transf"/>
    <property type="match status" value="1"/>
</dbReference>
<evidence type="ECO:0000256" key="6">
    <source>
        <dbReference type="RuleBase" id="RU003557"/>
    </source>
</evidence>
<dbReference type="InterPro" id="IPR020616">
    <property type="entry name" value="Thiolase_N"/>
</dbReference>
<keyword evidence="3 6" id="KW-0808">Transferase</keyword>
<reference evidence="9 10" key="1">
    <citation type="journal article" date="2024" name="BMC Genomics">
        <title>De novo assembly and annotation of Popillia japonica's genome with initial clues to its potential as an invasive pest.</title>
        <authorList>
            <person name="Cucini C."/>
            <person name="Boschi S."/>
            <person name="Funari R."/>
            <person name="Cardaioli E."/>
            <person name="Iannotti N."/>
            <person name="Marturano G."/>
            <person name="Paoli F."/>
            <person name="Bruttini M."/>
            <person name="Carapelli A."/>
            <person name="Frati F."/>
            <person name="Nardi F."/>
        </authorList>
    </citation>
    <scope>NUCLEOTIDE SEQUENCE [LARGE SCALE GENOMIC DNA]</scope>
    <source>
        <strain evidence="9">DMR45628</strain>
    </source>
</reference>
<dbReference type="CDD" id="cd00751">
    <property type="entry name" value="thiolase"/>
    <property type="match status" value="1"/>
</dbReference>
<dbReference type="AlphaFoldDB" id="A0AAW1JIR1"/>
<name>A0AAW1JIR1_POPJA</name>
<dbReference type="PROSITE" id="PS00098">
    <property type="entry name" value="THIOLASE_1"/>
    <property type="match status" value="1"/>
</dbReference>
<dbReference type="InterPro" id="IPR020615">
    <property type="entry name" value="Thiolase_acyl_enz_int_AS"/>
</dbReference>
<comment type="similarity">
    <text evidence="2 6">Belongs to the thiolase-like superfamily. Thiolase family.</text>
</comment>
<evidence type="ECO:0000256" key="1">
    <source>
        <dbReference type="ARBA" id="ARBA00005189"/>
    </source>
</evidence>
<feature type="domain" description="Thiolase C-terminal" evidence="8">
    <location>
        <begin position="275"/>
        <end position="396"/>
    </location>
</feature>
<dbReference type="PANTHER" id="PTHR18919:SF107">
    <property type="entry name" value="ACETYL-COA ACETYLTRANSFERASE, CYTOSOLIC"/>
    <property type="match status" value="1"/>
</dbReference>
<gene>
    <name evidence="9" type="ORF">QE152_g29288</name>
</gene>
<dbReference type="Pfam" id="PF00108">
    <property type="entry name" value="Thiolase_N"/>
    <property type="match status" value="1"/>
</dbReference>
<comment type="caution">
    <text evidence="9">The sequence shown here is derived from an EMBL/GenBank/DDBJ whole genome shotgun (WGS) entry which is preliminary data.</text>
</comment>
<dbReference type="Proteomes" id="UP001458880">
    <property type="component" value="Unassembled WGS sequence"/>
</dbReference>
<accession>A0AAW1JIR1</accession>
<dbReference type="PROSITE" id="PS00737">
    <property type="entry name" value="THIOLASE_2"/>
    <property type="match status" value="1"/>
</dbReference>
<feature type="domain" description="Thiolase N-terminal" evidence="7">
    <location>
        <begin position="8"/>
        <end position="268"/>
    </location>
</feature>
<evidence type="ECO:0000256" key="4">
    <source>
        <dbReference type="ARBA" id="ARBA00023315"/>
    </source>
</evidence>
<evidence type="ECO:0000256" key="3">
    <source>
        <dbReference type="ARBA" id="ARBA00022679"/>
    </source>
</evidence>
<dbReference type="GO" id="GO:0005739">
    <property type="term" value="C:mitochondrion"/>
    <property type="evidence" value="ECO:0007669"/>
    <property type="project" value="TreeGrafter"/>
</dbReference>
<dbReference type="InterPro" id="IPR016039">
    <property type="entry name" value="Thiolase-like"/>
</dbReference>
<dbReference type="FunFam" id="3.40.47.10:FF:000010">
    <property type="entry name" value="Acetyl-CoA acetyltransferase (Thiolase)"/>
    <property type="match status" value="1"/>
</dbReference>
<dbReference type="Pfam" id="PF02803">
    <property type="entry name" value="Thiolase_C"/>
    <property type="match status" value="1"/>
</dbReference>
<dbReference type="PANTHER" id="PTHR18919">
    <property type="entry name" value="ACETYL-COA C-ACYLTRANSFERASE"/>
    <property type="match status" value="1"/>
</dbReference>
<keyword evidence="10" id="KW-1185">Reference proteome</keyword>
<dbReference type="InterPro" id="IPR020617">
    <property type="entry name" value="Thiolase_C"/>
</dbReference>
<comment type="pathway">
    <text evidence="1">Lipid metabolism.</text>
</comment>
<dbReference type="InterPro" id="IPR020613">
    <property type="entry name" value="Thiolase_CS"/>
</dbReference>
<feature type="active site" description="Proton acceptor" evidence="5">
    <location>
        <position position="354"/>
    </location>
</feature>
<feature type="active site" description="Proton acceptor" evidence="5">
    <location>
        <position position="384"/>
    </location>
</feature>
<dbReference type="SUPFAM" id="SSF53901">
    <property type="entry name" value="Thiolase-like"/>
    <property type="match status" value="2"/>
</dbReference>
<sequence>MSSAVKGIFIVAAKRTPFGTYGGKFVKTSHTELQTVAFKAALTAANLKPEAVDSVVVGNVGADATSDGIFMARHAALKTGIPIDKPALAVNRLCGSGFQSVVNGCQEITSGTARIVLTGGTENMSQAPHIVRGLRFGVNLGVSPVLEDSLWQGLTDTYCKLPMGMTAEKLGAQLGVTREETDQFSLRSQKNWLAAHEAGRFKEELAPVEIKARGKTLVVDFDEHPKPKSTIEGMRQLKSVFKENGLVTAGSASGICDGAGAILLANEDAVKEHNLTPLARVVSYAYVGVDPSIMGIGPVPAITNALKVAGLNLKDMELVEINEAFAAQALACAKELKLDMDKFNVDGGAVALGHPLAASGSRITGHLVHELRRRKAKYGVGSACIGGGQGIAIVVEAL</sequence>
<keyword evidence="4 6" id="KW-0012">Acyltransferase</keyword>
<evidence type="ECO:0000256" key="2">
    <source>
        <dbReference type="ARBA" id="ARBA00010982"/>
    </source>
</evidence>
<dbReference type="GO" id="GO:0006635">
    <property type="term" value="P:fatty acid beta-oxidation"/>
    <property type="evidence" value="ECO:0007669"/>
    <property type="project" value="TreeGrafter"/>
</dbReference>
<evidence type="ECO:0000259" key="8">
    <source>
        <dbReference type="Pfam" id="PF02803"/>
    </source>
</evidence>
<evidence type="ECO:0000256" key="5">
    <source>
        <dbReference type="PIRSR" id="PIRSR000429-1"/>
    </source>
</evidence>
<proteinExistence type="inferred from homology"/>
<feature type="active site" description="Acyl-thioester intermediate" evidence="5">
    <location>
        <position position="94"/>
    </location>
</feature>
<dbReference type="EMBL" id="JASPKY010000368">
    <property type="protein sequence ID" value="KAK9703487.1"/>
    <property type="molecule type" value="Genomic_DNA"/>
</dbReference>
<protein>
    <submittedName>
        <fullName evidence="9">Thiolase, C-terminal domain</fullName>
    </submittedName>
</protein>